<accession>A0A4R3YJE0</accession>
<keyword evidence="1 11" id="KW-0698">rRNA processing</keyword>
<evidence type="ECO:0000256" key="6">
    <source>
        <dbReference type="ARBA" id="ARBA00038861"/>
    </source>
</evidence>
<feature type="binding site" evidence="11">
    <location>
        <position position="96"/>
    </location>
    <ligand>
        <name>S-adenosyl-L-methionine</name>
        <dbReference type="ChEBI" id="CHEBI:59789"/>
    </ligand>
</feature>
<dbReference type="InterPro" id="IPR002877">
    <property type="entry name" value="RNA_MeTrfase_FtsJ_dom"/>
</dbReference>
<dbReference type="OrthoDB" id="9790080at2"/>
<keyword evidence="4 11" id="KW-0949">S-adenosyl-L-methionine</keyword>
<dbReference type="AlphaFoldDB" id="A0A4R3YJE0"/>
<evidence type="ECO:0000256" key="7">
    <source>
        <dbReference type="ARBA" id="ARBA00041129"/>
    </source>
</evidence>
<dbReference type="EC" id="2.1.1.166" evidence="6 11"/>
<evidence type="ECO:0000256" key="5">
    <source>
        <dbReference type="ARBA" id="ARBA00037569"/>
    </source>
</evidence>
<comment type="function">
    <text evidence="5 11">Specifically methylates the uridine in position 2552 of 23S rRNA at the 2'-O position of the ribose in the fully assembled 50S ribosomal subunit.</text>
</comment>
<dbReference type="FunFam" id="3.40.50.150:FF:000005">
    <property type="entry name" value="Ribosomal RNA large subunit methyltransferase E"/>
    <property type="match status" value="1"/>
</dbReference>
<dbReference type="Proteomes" id="UP000295367">
    <property type="component" value="Unassembled WGS sequence"/>
</dbReference>
<evidence type="ECO:0000256" key="11">
    <source>
        <dbReference type="HAMAP-Rule" id="MF_01547"/>
    </source>
</evidence>
<dbReference type="Pfam" id="PF01728">
    <property type="entry name" value="FtsJ"/>
    <property type="match status" value="1"/>
</dbReference>
<dbReference type="Gene3D" id="3.40.50.150">
    <property type="entry name" value="Vaccinia Virus protein VP39"/>
    <property type="match status" value="1"/>
</dbReference>
<dbReference type="InterPro" id="IPR050082">
    <property type="entry name" value="RNA_methyltr_RlmE"/>
</dbReference>
<feature type="domain" description="Ribosomal RNA methyltransferase FtsJ" evidence="13">
    <location>
        <begin position="28"/>
        <end position="202"/>
    </location>
</feature>
<dbReference type="GO" id="GO:0008650">
    <property type="term" value="F:rRNA (uridine-2'-O-)-methyltransferase activity"/>
    <property type="evidence" value="ECO:0007669"/>
    <property type="project" value="UniProtKB-UniRule"/>
</dbReference>
<evidence type="ECO:0000256" key="2">
    <source>
        <dbReference type="ARBA" id="ARBA00022603"/>
    </source>
</evidence>
<reference evidence="14 15" key="1">
    <citation type="submission" date="2019-03" db="EMBL/GenBank/DDBJ databases">
        <title>Genomic Encyclopedia of Type Strains, Phase IV (KMG-IV): sequencing the most valuable type-strain genomes for metagenomic binning, comparative biology and taxonomic classification.</title>
        <authorList>
            <person name="Goeker M."/>
        </authorList>
    </citation>
    <scope>NUCLEOTIDE SEQUENCE [LARGE SCALE GENOMIC DNA]</scope>
    <source>
        <strain evidence="14 15">DSM 100309</strain>
    </source>
</reference>
<comment type="subcellular location">
    <subcellularLocation>
        <location evidence="11">Cytoplasm</location>
    </subcellularLocation>
</comment>
<evidence type="ECO:0000256" key="3">
    <source>
        <dbReference type="ARBA" id="ARBA00022679"/>
    </source>
</evidence>
<evidence type="ECO:0000313" key="14">
    <source>
        <dbReference type="EMBL" id="TCV90833.1"/>
    </source>
</evidence>
<dbReference type="HAMAP" id="MF_01547">
    <property type="entry name" value="RNA_methyltr_E"/>
    <property type="match status" value="1"/>
</dbReference>
<feature type="binding site" evidence="11">
    <location>
        <position position="80"/>
    </location>
    <ligand>
        <name>S-adenosyl-L-methionine</name>
        <dbReference type="ChEBI" id="CHEBI:59789"/>
    </ligand>
</feature>
<keyword evidence="3 11" id="KW-0808">Transferase</keyword>
<dbReference type="SUPFAM" id="SSF53335">
    <property type="entry name" value="S-adenosyl-L-methionine-dependent methyltransferases"/>
    <property type="match status" value="1"/>
</dbReference>
<dbReference type="PANTHER" id="PTHR10920:SF18">
    <property type="entry name" value="RRNA METHYLTRANSFERASE 2, MITOCHONDRIAL"/>
    <property type="match status" value="1"/>
</dbReference>
<keyword evidence="2 11" id="KW-0489">Methyltransferase</keyword>
<comment type="similarity">
    <text evidence="11">Belongs to the class I-like SAM-binding methyltransferase superfamily. RNA methyltransferase RlmE family.</text>
</comment>
<evidence type="ECO:0000256" key="12">
    <source>
        <dbReference type="PIRSR" id="PIRSR005461-1"/>
    </source>
</evidence>
<feature type="active site" description="Proton acceptor" evidence="11 12">
    <location>
        <position position="161"/>
    </location>
</feature>
<protein>
    <recommendedName>
        <fullName evidence="7 11">Ribosomal RNA large subunit methyltransferase E</fullName>
        <ecNumber evidence="6 11">2.1.1.166</ecNumber>
    </recommendedName>
    <alternativeName>
        <fullName evidence="9 11">23S rRNA Um2552 methyltransferase</fullName>
    </alternativeName>
    <alternativeName>
        <fullName evidence="8 11">rRNA (uridine-2'-O-)-methyltransferase</fullName>
    </alternativeName>
</protein>
<proteinExistence type="inferred from homology"/>
<feature type="binding site" evidence="11">
    <location>
        <position position="60"/>
    </location>
    <ligand>
        <name>S-adenosyl-L-methionine</name>
        <dbReference type="ChEBI" id="CHEBI:59789"/>
    </ligand>
</feature>
<dbReference type="EMBL" id="SMCO01000001">
    <property type="protein sequence ID" value="TCV90833.1"/>
    <property type="molecule type" value="Genomic_DNA"/>
</dbReference>
<evidence type="ECO:0000256" key="4">
    <source>
        <dbReference type="ARBA" id="ARBA00022691"/>
    </source>
</evidence>
<evidence type="ECO:0000259" key="13">
    <source>
        <dbReference type="Pfam" id="PF01728"/>
    </source>
</evidence>
<keyword evidence="11" id="KW-0963">Cytoplasm</keyword>
<evidence type="ECO:0000256" key="8">
    <source>
        <dbReference type="ARBA" id="ARBA00041995"/>
    </source>
</evidence>
<organism evidence="14 15">
    <name type="scientific">Sulfurirhabdus autotrophica</name>
    <dbReference type="NCBI Taxonomy" id="1706046"/>
    <lineage>
        <taxon>Bacteria</taxon>
        <taxon>Pseudomonadati</taxon>
        <taxon>Pseudomonadota</taxon>
        <taxon>Betaproteobacteria</taxon>
        <taxon>Nitrosomonadales</taxon>
        <taxon>Sulfuricellaceae</taxon>
        <taxon>Sulfurirhabdus</taxon>
    </lineage>
</organism>
<dbReference type="InterPro" id="IPR015507">
    <property type="entry name" value="rRNA-MeTfrase_E"/>
</dbReference>
<evidence type="ECO:0000256" key="9">
    <source>
        <dbReference type="ARBA" id="ARBA00042745"/>
    </source>
</evidence>
<comment type="catalytic activity">
    <reaction evidence="10 11">
        <text>uridine(2552) in 23S rRNA + S-adenosyl-L-methionine = 2'-O-methyluridine(2552) in 23S rRNA + S-adenosyl-L-homocysteine + H(+)</text>
        <dbReference type="Rhea" id="RHEA:42720"/>
        <dbReference type="Rhea" id="RHEA-COMP:10202"/>
        <dbReference type="Rhea" id="RHEA-COMP:10203"/>
        <dbReference type="ChEBI" id="CHEBI:15378"/>
        <dbReference type="ChEBI" id="CHEBI:57856"/>
        <dbReference type="ChEBI" id="CHEBI:59789"/>
        <dbReference type="ChEBI" id="CHEBI:65315"/>
        <dbReference type="ChEBI" id="CHEBI:74478"/>
        <dbReference type="EC" id="2.1.1.166"/>
    </reaction>
</comment>
<keyword evidence="15" id="KW-1185">Reference proteome</keyword>
<sequence length="209" mass="23085">MKRTKTSKAWMREHINDPYVKLAKQEGYRSRAAFKLLDIDERDNLFRSGMVVVDLGATPGGWSQVVAQKVGSSGKVIALDILEMSPPAGVTFIQGDFREDAVLAQLADALQGKQVDLVISDMSPNISGIGLSDQARSMHLVELAMDFAVNYLKPEGVFLAKVFQGVGFEEFVQTMRANFKQVQTRKPKASRDRSSELYLLGKELKGESA</sequence>
<feature type="binding site" evidence="11">
    <location>
        <position position="62"/>
    </location>
    <ligand>
        <name>S-adenosyl-L-methionine</name>
        <dbReference type="ChEBI" id="CHEBI:59789"/>
    </ligand>
</feature>
<evidence type="ECO:0000256" key="10">
    <source>
        <dbReference type="ARBA" id="ARBA00048970"/>
    </source>
</evidence>
<feature type="binding site" evidence="11">
    <location>
        <position position="121"/>
    </location>
    <ligand>
        <name>S-adenosyl-L-methionine</name>
        <dbReference type="ChEBI" id="CHEBI:59789"/>
    </ligand>
</feature>
<gene>
    <name evidence="11" type="primary">rlmE</name>
    <name evidence="11" type="synonym">ftsJ</name>
    <name evidence="11" type="synonym">rrmJ</name>
    <name evidence="14" type="ORF">EDC63_101808</name>
</gene>
<dbReference type="PIRSF" id="PIRSF005461">
    <property type="entry name" value="23S_rRNA_mtase"/>
    <property type="match status" value="1"/>
</dbReference>
<dbReference type="InterPro" id="IPR029063">
    <property type="entry name" value="SAM-dependent_MTases_sf"/>
</dbReference>
<dbReference type="RefSeq" id="WP_124947283.1">
    <property type="nucleotide sequence ID" value="NZ_BHVT01000073.1"/>
</dbReference>
<evidence type="ECO:0000313" key="15">
    <source>
        <dbReference type="Proteomes" id="UP000295367"/>
    </source>
</evidence>
<dbReference type="GO" id="GO:0005737">
    <property type="term" value="C:cytoplasm"/>
    <property type="evidence" value="ECO:0007669"/>
    <property type="project" value="UniProtKB-SubCell"/>
</dbReference>
<dbReference type="PANTHER" id="PTHR10920">
    <property type="entry name" value="RIBOSOMAL RNA METHYLTRANSFERASE"/>
    <property type="match status" value="1"/>
</dbReference>
<comment type="caution">
    <text evidence="14">The sequence shown here is derived from an EMBL/GenBank/DDBJ whole genome shotgun (WGS) entry which is preliminary data.</text>
</comment>
<name>A0A4R3YJE0_9PROT</name>
<evidence type="ECO:0000256" key="1">
    <source>
        <dbReference type="ARBA" id="ARBA00022552"/>
    </source>
</evidence>